<dbReference type="AlphaFoldDB" id="A0A7G6WVP9"/>
<protein>
    <submittedName>
        <fullName evidence="3">SMI1/KNR4 family protein</fullName>
    </submittedName>
</protein>
<evidence type="ECO:0000313" key="3">
    <source>
        <dbReference type="EMBL" id="QNE18064.1"/>
    </source>
</evidence>
<sequence>MTHHDWRDFYLVQDELRLATDGDVDALEASLNVQLPNGYRELVTTLGAGRVSRILRVFPPAALQDEQQLYREVTEEAWFFEEPDETLEREYALESIAIADSIDGDDHALGPPARRDRRTNRWPPRRLHLPRGLHLLPRA</sequence>
<dbReference type="Proteomes" id="UP000515563">
    <property type="component" value="Chromosome"/>
</dbReference>
<evidence type="ECO:0000259" key="2">
    <source>
        <dbReference type="Pfam" id="PF09346"/>
    </source>
</evidence>
<name>A0A7G6WVP9_9ACTN</name>
<dbReference type="SUPFAM" id="SSF160631">
    <property type="entry name" value="SMI1/KNR4-like"/>
    <property type="match status" value="1"/>
</dbReference>
<dbReference type="InterPro" id="IPR018958">
    <property type="entry name" value="Knr4/Smi1-like_dom"/>
</dbReference>
<accession>A0A7G6WVP9</accession>
<gene>
    <name evidence="3" type="ORF">F1D05_09395</name>
</gene>
<organism evidence="3 4">
    <name type="scientific">Kribbella qitaiheensis</name>
    <dbReference type="NCBI Taxonomy" id="1544730"/>
    <lineage>
        <taxon>Bacteria</taxon>
        <taxon>Bacillati</taxon>
        <taxon>Actinomycetota</taxon>
        <taxon>Actinomycetes</taxon>
        <taxon>Propionibacteriales</taxon>
        <taxon>Kribbellaceae</taxon>
        <taxon>Kribbella</taxon>
    </lineage>
</organism>
<reference evidence="3 4" key="2">
    <citation type="journal article" date="2020" name="Microbiol. Resour. Announc.">
        <title>Antarctic desert soil bacteria exhibit high novel natural product potential, evaluated through long-read genome sequencing and comparative genomics.</title>
        <authorList>
            <person name="Benaud N."/>
            <person name="Edwards R.J."/>
            <person name="Amos T.G."/>
            <person name="D'Agostino P.M."/>
            <person name="Gutierrez-Chavez C."/>
            <person name="Montgomery K."/>
            <person name="Nicetic I."/>
            <person name="Ferrari B.C."/>
        </authorList>
    </citation>
    <scope>NUCLEOTIDE SEQUENCE [LARGE SCALE GENOMIC DNA]</scope>
    <source>
        <strain evidence="3 4">SPB151</strain>
    </source>
</reference>
<dbReference type="RefSeq" id="WP_185446907.1">
    <property type="nucleotide sequence ID" value="NZ_CP043661.1"/>
</dbReference>
<feature type="region of interest" description="Disordered" evidence="1">
    <location>
        <begin position="102"/>
        <end position="124"/>
    </location>
</feature>
<dbReference type="Pfam" id="PF09346">
    <property type="entry name" value="SMI1_KNR4"/>
    <property type="match status" value="1"/>
</dbReference>
<dbReference type="KEGG" id="kqi:F1D05_09395"/>
<evidence type="ECO:0000313" key="4">
    <source>
        <dbReference type="Proteomes" id="UP000515563"/>
    </source>
</evidence>
<reference evidence="4" key="1">
    <citation type="submission" date="2019-09" db="EMBL/GenBank/DDBJ databases">
        <title>Antimicrobial potential of Antarctic Bacteria.</title>
        <authorList>
            <person name="Benaud N."/>
            <person name="Edwards R.J."/>
            <person name="Ferrari B.C."/>
        </authorList>
    </citation>
    <scope>NUCLEOTIDE SEQUENCE [LARGE SCALE GENOMIC DNA]</scope>
    <source>
        <strain evidence="4">SPB151</strain>
    </source>
</reference>
<keyword evidence="4" id="KW-1185">Reference proteome</keyword>
<feature type="compositionally biased region" description="Basic residues" evidence="1">
    <location>
        <begin position="115"/>
        <end position="124"/>
    </location>
</feature>
<dbReference type="EMBL" id="CP043661">
    <property type="protein sequence ID" value="QNE18064.1"/>
    <property type="molecule type" value="Genomic_DNA"/>
</dbReference>
<feature type="domain" description="Knr4/Smi1-like" evidence="2">
    <location>
        <begin position="19"/>
        <end position="108"/>
    </location>
</feature>
<proteinExistence type="predicted"/>
<dbReference type="InterPro" id="IPR037883">
    <property type="entry name" value="Knr4/Smi1-like_sf"/>
</dbReference>
<evidence type="ECO:0000256" key="1">
    <source>
        <dbReference type="SAM" id="MobiDB-lite"/>
    </source>
</evidence>